<evidence type="ECO:0000256" key="2">
    <source>
        <dbReference type="ARBA" id="ARBA00006472"/>
    </source>
</evidence>
<dbReference type="EMBL" id="MFFF01000015">
    <property type="protein sequence ID" value="OGE99784.1"/>
    <property type="molecule type" value="Genomic_DNA"/>
</dbReference>
<organism evidence="5 6">
    <name type="scientific">Candidatus Doudnabacteria bacterium RIFCSPLOWO2_02_FULL_48_13</name>
    <dbReference type="NCBI Taxonomy" id="1817845"/>
    <lineage>
        <taxon>Bacteria</taxon>
        <taxon>Candidatus Doudnaibacteriota</taxon>
    </lineage>
</organism>
<sequence>MSDLASKKCVPCEGGVEPFTKSQAEQYLPQVPGWELEDRHQKIERKFKFKNFAEALEFVNKIGVIAESESHHPDIEFGWGYAEVELSTHAIKGLSENDFILAAKINKI</sequence>
<protein>
    <recommendedName>
        <fullName evidence="4">Putative pterin-4-alpha-carbinolamine dehydratase</fullName>
        <shortName evidence="4">PHS</shortName>
        <ecNumber evidence="4">4.2.1.96</ecNumber>
    </recommendedName>
    <alternativeName>
        <fullName evidence="4">4-alpha-hydroxy-tetrahydropterin dehydratase</fullName>
    </alternativeName>
    <alternativeName>
        <fullName evidence="4">Pterin carbinolamine dehydratase</fullName>
        <shortName evidence="4">PCD</shortName>
    </alternativeName>
</protein>
<dbReference type="PANTHER" id="PTHR12599">
    <property type="entry name" value="PTERIN-4-ALPHA-CARBINOLAMINE DEHYDRATASE"/>
    <property type="match status" value="1"/>
</dbReference>
<dbReference type="CDD" id="cd00913">
    <property type="entry name" value="PCD_DCoH_subfamily_a"/>
    <property type="match status" value="1"/>
</dbReference>
<proteinExistence type="inferred from homology"/>
<comment type="catalytic activity">
    <reaction evidence="1 4">
        <text>(4aS,6R)-4a-hydroxy-L-erythro-5,6,7,8-tetrahydrobiopterin = (6R)-L-erythro-6,7-dihydrobiopterin + H2O</text>
        <dbReference type="Rhea" id="RHEA:11920"/>
        <dbReference type="ChEBI" id="CHEBI:15377"/>
        <dbReference type="ChEBI" id="CHEBI:15642"/>
        <dbReference type="ChEBI" id="CHEBI:43120"/>
        <dbReference type="EC" id="4.2.1.96"/>
    </reaction>
</comment>
<comment type="caution">
    <text evidence="5">The sequence shown here is derived from an EMBL/GenBank/DDBJ whole genome shotgun (WGS) entry which is preliminary data.</text>
</comment>
<dbReference type="EC" id="4.2.1.96" evidence="4"/>
<dbReference type="Pfam" id="PF01329">
    <property type="entry name" value="Pterin_4a"/>
    <property type="match status" value="1"/>
</dbReference>
<dbReference type="SUPFAM" id="SSF55248">
    <property type="entry name" value="PCD-like"/>
    <property type="match status" value="1"/>
</dbReference>
<dbReference type="AlphaFoldDB" id="A0A1F5QC71"/>
<dbReference type="GO" id="GO:0006729">
    <property type="term" value="P:tetrahydrobiopterin biosynthetic process"/>
    <property type="evidence" value="ECO:0007669"/>
    <property type="project" value="InterPro"/>
</dbReference>
<evidence type="ECO:0000313" key="5">
    <source>
        <dbReference type="EMBL" id="OGE99784.1"/>
    </source>
</evidence>
<dbReference type="InterPro" id="IPR036428">
    <property type="entry name" value="PCD_sf"/>
</dbReference>
<evidence type="ECO:0000256" key="4">
    <source>
        <dbReference type="HAMAP-Rule" id="MF_00434"/>
    </source>
</evidence>
<dbReference type="HAMAP" id="MF_00434">
    <property type="entry name" value="Pterin_4_alpha"/>
    <property type="match status" value="1"/>
</dbReference>
<dbReference type="Gene3D" id="3.30.1360.20">
    <property type="entry name" value="Transcriptional coactivator/pterin dehydratase"/>
    <property type="match status" value="1"/>
</dbReference>
<dbReference type="PANTHER" id="PTHR12599:SF0">
    <property type="entry name" value="PTERIN-4-ALPHA-CARBINOLAMINE DEHYDRATASE"/>
    <property type="match status" value="1"/>
</dbReference>
<dbReference type="NCBIfam" id="NF002017">
    <property type="entry name" value="PRK00823.1-2"/>
    <property type="match status" value="1"/>
</dbReference>
<comment type="similarity">
    <text evidence="2 4">Belongs to the pterin-4-alpha-carbinolamine dehydratase family.</text>
</comment>
<keyword evidence="3 4" id="KW-0456">Lyase</keyword>
<reference evidence="5 6" key="1">
    <citation type="journal article" date="2016" name="Nat. Commun.">
        <title>Thousands of microbial genomes shed light on interconnected biogeochemical processes in an aquifer system.</title>
        <authorList>
            <person name="Anantharaman K."/>
            <person name="Brown C.T."/>
            <person name="Hug L.A."/>
            <person name="Sharon I."/>
            <person name="Castelle C.J."/>
            <person name="Probst A.J."/>
            <person name="Thomas B.C."/>
            <person name="Singh A."/>
            <person name="Wilkins M.J."/>
            <person name="Karaoz U."/>
            <person name="Brodie E.L."/>
            <person name="Williams K.H."/>
            <person name="Hubbard S.S."/>
            <person name="Banfield J.F."/>
        </authorList>
    </citation>
    <scope>NUCLEOTIDE SEQUENCE [LARGE SCALE GENOMIC DNA]</scope>
</reference>
<accession>A0A1F5QC71</accession>
<name>A0A1F5QC71_9BACT</name>
<dbReference type="GO" id="GO:0008124">
    <property type="term" value="F:4-alpha-hydroxytetrahydrobiopterin dehydratase activity"/>
    <property type="evidence" value="ECO:0007669"/>
    <property type="project" value="UniProtKB-UniRule"/>
</dbReference>
<gene>
    <name evidence="5" type="ORF">A3J05_00745</name>
</gene>
<evidence type="ECO:0000256" key="3">
    <source>
        <dbReference type="ARBA" id="ARBA00023239"/>
    </source>
</evidence>
<dbReference type="InterPro" id="IPR001533">
    <property type="entry name" value="Pterin_deHydtase"/>
</dbReference>
<evidence type="ECO:0000256" key="1">
    <source>
        <dbReference type="ARBA" id="ARBA00001554"/>
    </source>
</evidence>
<dbReference type="Proteomes" id="UP000177235">
    <property type="component" value="Unassembled WGS sequence"/>
</dbReference>
<evidence type="ECO:0000313" key="6">
    <source>
        <dbReference type="Proteomes" id="UP000177235"/>
    </source>
</evidence>